<dbReference type="Proteomes" id="UP000286246">
    <property type="component" value="Unassembled WGS sequence"/>
</dbReference>
<dbReference type="InterPro" id="IPR000873">
    <property type="entry name" value="AMP-dep_synth/lig_dom"/>
</dbReference>
<dbReference type="InterPro" id="IPR042099">
    <property type="entry name" value="ANL_N_sf"/>
</dbReference>
<comment type="similarity">
    <text evidence="1">Belongs to the ATP-dependent AMP-binding enzyme family.</text>
</comment>
<dbReference type="AlphaFoldDB" id="A0A420BF91"/>
<dbReference type="Gene3D" id="3.40.50.12780">
    <property type="entry name" value="N-terminal domain of ligase-like"/>
    <property type="match status" value="1"/>
</dbReference>
<gene>
    <name evidence="4" type="ORF">DFQ12_0212</name>
</gene>
<reference evidence="4 5" key="1">
    <citation type="submission" date="2018-09" db="EMBL/GenBank/DDBJ databases">
        <title>Genomic Encyclopedia of Type Strains, Phase III (KMG-III): the genomes of soil and plant-associated and newly described type strains.</title>
        <authorList>
            <person name="Whitman W."/>
        </authorList>
    </citation>
    <scope>NUCLEOTIDE SEQUENCE [LARGE SCALE GENOMIC DNA]</scope>
    <source>
        <strain evidence="4 5">CECT 7938</strain>
    </source>
</reference>
<accession>A0A420BF91</accession>
<comment type="caution">
    <text evidence="4">The sequence shown here is derived from an EMBL/GenBank/DDBJ whole genome shotgun (WGS) entry which is preliminary data.</text>
</comment>
<protein>
    <submittedName>
        <fullName evidence="4">AMP-binding enzyme</fullName>
    </submittedName>
</protein>
<evidence type="ECO:0000313" key="5">
    <source>
        <dbReference type="Proteomes" id="UP000286246"/>
    </source>
</evidence>
<dbReference type="GO" id="GO:0031956">
    <property type="term" value="F:medium-chain fatty acid-CoA ligase activity"/>
    <property type="evidence" value="ECO:0007669"/>
    <property type="project" value="TreeGrafter"/>
</dbReference>
<dbReference type="Pfam" id="PF00501">
    <property type="entry name" value="AMP-binding"/>
    <property type="match status" value="1"/>
</dbReference>
<evidence type="ECO:0000256" key="2">
    <source>
        <dbReference type="ARBA" id="ARBA00022598"/>
    </source>
</evidence>
<dbReference type="SUPFAM" id="SSF56801">
    <property type="entry name" value="Acetyl-CoA synthetase-like"/>
    <property type="match status" value="1"/>
</dbReference>
<evidence type="ECO:0000259" key="3">
    <source>
        <dbReference type="Pfam" id="PF00501"/>
    </source>
</evidence>
<dbReference type="OrthoDB" id="9765680at2"/>
<proteinExistence type="inferred from homology"/>
<feature type="domain" description="AMP-dependent synthetase/ligase" evidence="3">
    <location>
        <begin position="125"/>
        <end position="332"/>
    </location>
</feature>
<evidence type="ECO:0000256" key="1">
    <source>
        <dbReference type="ARBA" id="ARBA00006432"/>
    </source>
</evidence>
<dbReference type="PANTHER" id="PTHR43201:SF5">
    <property type="entry name" value="MEDIUM-CHAIN ACYL-COA LIGASE ACSF2, MITOCHONDRIAL"/>
    <property type="match status" value="1"/>
</dbReference>
<sequence>MISTSPSNLYQLLSDNKSLRYLDTHGDRYSLSDLATSLALPCSRGLAFLYLDNSIESVSLLLHFFRENWAIALLPPNMAVPFKERLELRYQPNLIYDPQRGSLKGYTKALWRHKAGLFYADRQLEQQLHPDLKLLLSTSGTTGSPKFVKLSEQNMIANALSILDYLPIRPTDVTPLNLPLYYSYGLSVFTSNSIGGGKLVCTNSEVMQKEFWREMERFGYTSLAGVPYVYELLARLGFLKKEHPHLRYLTQAGGKLNKDLLAQFAQYAQEKQLDFFVMYGQTEATARMSFLPPGQLLDKLGAIGKPIKNGQFTIDPESSELHYTGPNVFGGYAEGLADLQHFDPPKSLATGDLARQDQDGYYYITGRLKRIVKLFGIRINLDEVEQLLAAQFPGKELVCVGSSDKYISICYVDPNIQQETIKELLFKRVHILPQVIRFQQLTSILRTSNGKIDYHAMTTLLSDSNALVH</sequence>
<dbReference type="PANTHER" id="PTHR43201">
    <property type="entry name" value="ACYL-COA SYNTHETASE"/>
    <property type="match status" value="1"/>
</dbReference>
<name>A0A420BF91_SPHD1</name>
<evidence type="ECO:0000313" key="4">
    <source>
        <dbReference type="EMBL" id="RKE55381.1"/>
    </source>
</evidence>
<keyword evidence="5" id="KW-1185">Reference proteome</keyword>
<dbReference type="GO" id="GO:0006631">
    <property type="term" value="P:fatty acid metabolic process"/>
    <property type="evidence" value="ECO:0007669"/>
    <property type="project" value="TreeGrafter"/>
</dbReference>
<organism evidence="4 5">
    <name type="scientific">Sphingobacterium detergens</name>
    <dbReference type="NCBI Taxonomy" id="1145106"/>
    <lineage>
        <taxon>Bacteria</taxon>
        <taxon>Pseudomonadati</taxon>
        <taxon>Bacteroidota</taxon>
        <taxon>Sphingobacteriia</taxon>
        <taxon>Sphingobacteriales</taxon>
        <taxon>Sphingobacteriaceae</taxon>
        <taxon>Sphingobacterium</taxon>
    </lineage>
</organism>
<keyword evidence="2" id="KW-0436">Ligase</keyword>
<dbReference type="EMBL" id="RAPY01000001">
    <property type="protein sequence ID" value="RKE55381.1"/>
    <property type="molecule type" value="Genomic_DNA"/>
</dbReference>